<dbReference type="InterPro" id="IPR036942">
    <property type="entry name" value="Beta-barrel_TonB_sf"/>
</dbReference>
<evidence type="ECO:0000259" key="7">
    <source>
        <dbReference type="Pfam" id="PF07715"/>
    </source>
</evidence>
<keyword evidence="8" id="KW-0675">Receptor</keyword>
<sequence length="933" mass="100187">MALAAALALFAAPAFAQETPAADPAQAGDAAQEDIVVTGFRASLATSVATKRQSNQIVESVSAEDIGKLPDNSIAEAIARLPGLTAQRLDGRAQVISVRGLSPDFAATLLNGREQVTTGDNRGVEFDQYPSELMGAVDVYKTPYAGLIGQGLSGTINLRTIRPLDHGKRVLAANVRGEIVSPGKLNAGTTDKGWRVSATYVDQFANDTLGVMIGVAHLTSPTQFERFNAWGYPTFETNNDTYGIRNTQGTPDAADDTFTPRPEYAAANGALIIGGSKPYVQSDELERTGAMATLQWRPDPALSITLDGYYSRFRDEQTLRGIEFPLYWGNAILNPGYTVTDGIITDGTWRNVKGVVRNDANLREADLYSGGLNVTYEADGWKLLGDLSYSRVDREDKVLETYAGTSRGAGNGPYDVLGFGANDDGTYTFDPTLDYANAGVIQLTSPQGWGADNTPGGQDGFLNNPRTTDELIAFRGAVQRELGPDAGKIEFGANYTRRDKTLDLSRFYLGLKANAAAPAHDASVPVPSDQLLDPTALDFLGIPGMISYDPLKLAYSGIYNFNAATDANLYAFGWSVSEKVLTGYGRYDIEAEMADGASLAGDIGVQVVRVDQSSNGLAASGSPVAVITDVSDQVTYTHLLPSMNLVARLNGGWSLRLGVARQLARPRMDQMRASINFTYDAARAGNTSINFSPWGGSGGNPRLRPWVADSVDVSVEKYFGPDSYVSLAGYYKYLETYIYQQQLLYDFSGFPVTGGPEPLLRQGVVSIFQNGQGGHLYGAEAAFALSFATLTSALDGFGMLGSLSYTESGITPDPGNPAQPLPGLSKWVASGTVYFEKSGFSARASVRHRSGFLAELSGVGTDRIQRLAQAETIVDAQIGYEFQSGALQGLGLQLQAQNLTDEPFSTYDPADERLTIDYQRYGVRYLLGASYRF</sequence>
<evidence type="ECO:0000256" key="2">
    <source>
        <dbReference type="ARBA" id="ARBA00023136"/>
    </source>
</evidence>
<dbReference type="InterPro" id="IPR037066">
    <property type="entry name" value="Plug_dom_sf"/>
</dbReference>
<evidence type="ECO:0000259" key="6">
    <source>
        <dbReference type="Pfam" id="PF00593"/>
    </source>
</evidence>
<dbReference type="PANTHER" id="PTHR40980">
    <property type="entry name" value="PLUG DOMAIN-CONTAINING PROTEIN"/>
    <property type="match status" value="1"/>
</dbReference>
<keyword evidence="3" id="KW-0998">Cell outer membrane</keyword>
<evidence type="ECO:0000256" key="5">
    <source>
        <dbReference type="SAM" id="SignalP"/>
    </source>
</evidence>
<proteinExistence type="inferred from homology"/>
<dbReference type="InterPro" id="IPR000531">
    <property type="entry name" value="Beta-barrel_TonB"/>
</dbReference>
<keyword evidence="9" id="KW-1185">Reference proteome</keyword>
<dbReference type="PANTHER" id="PTHR40980:SF3">
    <property type="entry name" value="TONB-DEPENDENT RECEPTOR-LIKE BETA-BARREL DOMAIN-CONTAINING PROTEIN"/>
    <property type="match status" value="1"/>
</dbReference>
<dbReference type="Pfam" id="PF07715">
    <property type="entry name" value="Plug"/>
    <property type="match status" value="1"/>
</dbReference>
<dbReference type="OrthoDB" id="5476657at2"/>
<feature type="signal peptide" evidence="5">
    <location>
        <begin position="1"/>
        <end position="16"/>
    </location>
</feature>
<dbReference type="RefSeq" id="WP_100282602.1">
    <property type="nucleotide sequence ID" value="NZ_CP024923.1"/>
</dbReference>
<dbReference type="NCBIfam" id="TIGR01782">
    <property type="entry name" value="TonB-Xanth-Caul"/>
    <property type="match status" value="1"/>
</dbReference>
<evidence type="ECO:0000313" key="9">
    <source>
        <dbReference type="Proteomes" id="UP000229081"/>
    </source>
</evidence>
<protein>
    <submittedName>
        <fullName evidence="8">TonB-dependent receptor</fullName>
    </submittedName>
</protein>
<dbReference type="SUPFAM" id="SSF56935">
    <property type="entry name" value="Porins"/>
    <property type="match status" value="1"/>
</dbReference>
<evidence type="ECO:0000256" key="1">
    <source>
        <dbReference type="ARBA" id="ARBA00004442"/>
    </source>
</evidence>
<dbReference type="AlphaFoldDB" id="A0A2K8MFY8"/>
<comment type="subcellular location">
    <subcellularLocation>
        <location evidence="1 4">Cell outer membrane</location>
    </subcellularLocation>
</comment>
<feature type="chain" id="PRO_5014642367" evidence="5">
    <location>
        <begin position="17"/>
        <end position="933"/>
    </location>
</feature>
<name>A0A2K8MFY8_9SPHN</name>
<accession>A0A2K8MFY8</accession>
<dbReference type="KEGG" id="sphc:CVN68_13090"/>
<dbReference type="Pfam" id="PF00593">
    <property type="entry name" value="TonB_dep_Rec_b-barrel"/>
    <property type="match status" value="1"/>
</dbReference>
<keyword evidence="4" id="KW-0798">TonB box</keyword>
<keyword evidence="5" id="KW-0732">Signal</keyword>
<keyword evidence="2 4" id="KW-0472">Membrane</keyword>
<feature type="domain" description="TonB-dependent receptor-like beta-barrel" evidence="6">
    <location>
        <begin position="420"/>
        <end position="899"/>
    </location>
</feature>
<dbReference type="EMBL" id="CP024923">
    <property type="protein sequence ID" value="ATY32795.1"/>
    <property type="molecule type" value="Genomic_DNA"/>
</dbReference>
<dbReference type="Gene3D" id="2.40.170.20">
    <property type="entry name" value="TonB-dependent receptor, beta-barrel domain"/>
    <property type="match status" value="1"/>
</dbReference>
<dbReference type="Proteomes" id="UP000229081">
    <property type="component" value="Chromosome"/>
</dbReference>
<comment type="similarity">
    <text evidence="4">Belongs to the TonB-dependent receptor family.</text>
</comment>
<evidence type="ECO:0000313" key="8">
    <source>
        <dbReference type="EMBL" id="ATY32795.1"/>
    </source>
</evidence>
<evidence type="ECO:0000256" key="4">
    <source>
        <dbReference type="RuleBase" id="RU003357"/>
    </source>
</evidence>
<evidence type="ECO:0000256" key="3">
    <source>
        <dbReference type="ARBA" id="ARBA00023237"/>
    </source>
</evidence>
<dbReference type="Gene3D" id="2.170.130.10">
    <property type="entry name" value="TonB-dependent receptor, plug domain"/>
    <property type="match status" value="1"/>
</dbReference>
<dbReference type="InterPro" id="IPR010104">
    <property type="entry name" value="TonB_rcpt_bac"/>
</dbReference>
<dbReference type="GO" id="GO:0009279">
    <property type="term" value="C:cell outer membrane"/>
    <property type="evidence" value="ECO:0007669"/>
    <property type="project" value="UniProtKB-SubCell"/>
</dbReference>
<organism evidence="8 9">
    <name type="scientific">Sphingomonas psychrotolerans</name>
    <dbReference type="NCBI Taxonomy" id="1327635"/>
    <lineage>
        <taxon>Bacteria</taxon>
        <taxon>Pseudomonadati</taxon>
        <taxon>Pseudomonadota</taxon>
        <taxon>Alphaproteobacteria</taxon>
        <taxon>Sphingomonadales</taxon>
        <taxon>Sphingomonadaceae</taxon>
        <taxon>Sphingomonas</taxon>
    </lineage>
</organism>
<dbReference type="CDD" id="cd01347">
    <property type="entry name" value="ligand_gated_channel"/>
    <property type="match status" value="1"/>
</dbReference>
<reference evidence="8 9" key="1">
    <citation type="submission" date="2017-11" db="EMBL/GenBank/DDBJ databases">
        <title>Complete genome sequence of Sphingomonas sp. Strain Cra20, a psychrotolerant potential plant growth promoting rhizobacteria.</title>
        <authorList>
            <person name="Luo Y."/>
        </authorList>
    </citation>
    <scope>NUCLEOTIDE SEQUENCE [LARGE SCALE GENOMIC DNA]</scope>
    <source>
        <strain evidence="8 9">Cra20</strain>
    </source>
</reference>
<dbReference type="InterPro" id="IPR012910">
    <property type="entry name" value="Plug_dom"/>
</dbReference>
<feature type="domain" description="TonB-dependent receptor plug" evidence="7">
    <location>
        <begin position="51"/>
        <end position="154"/>
    </location>
</feature>
<gene>
    <name evidence="8" type="ORF">CVN68_13090</name>
</gene>